<evidence type="ECO:0000313" key="4">
    <source>
        <dbReference type="RefSeq" id="XP_025423223.1"/>
    </source>
</evidence>
<evidence type="ECO:0000259" key="1">
    <source>
        <dbReference type="PROSITE" id="PS50181"/>
    </source>
</evidence>
<accession>A0A8B8GLC9</accession>
<reference evidence="3 4" key="1">
    <citation type="submission" date="2025-04" db="UniProtKB">
        <authorList>
            <consortium name="RefSeq"/>
        </authorList>
    </citation>
    <scope>IDENTIFICATION</scope>
    <source>
        <tissue evidence="3 4">Whole body</tissue>
    </source>
</reference>
<dbReference type="PROSITE" id="PS50181">
    <property type="entry name" value="FBOX"/>
    <property type="match status" value="1"/>
</dbReference>
<dbReference type="Pfam" id="PF00400">
    <property type="entry name" value="WD40"/>
    <property type="match status" value="1"/>
</dbReference>
<sequence length="410" mass="47105">MDSPEDVRVDKVSLDSFPIEVFLMICDYVDANTLIQSLMFVNKQFYGIIGDNYLWKRRALRKYNGSDVAFMLTDSYNENTFNWKQFVWHTELEEDCWSNYETNTTNTVFRGPHFSEVDAVILTKDRGDLCLSASRDRSICLWNTLDTVTNPVVHKSDSHTGWIWDLETYDENNFLSCSWDSSVKLWNLSNFSQDSEPLLTFAADTAVLSITSKNNFIAAGLYTPKVIAFDPREHEKRLFELNAHTRSIIDLCLVEDNYLVSLSEDKTLSICDLRTHSTLKSLHLTQRGSKFPMCASYYDNVLFIGDSRDYMHWMDCSNGMFDMLKTMKLLRPHGNDSQRRYKLNSIKCTNYGSIITGGNEGAIYIITPTCPPRIIAKIIDCGSEITSIDYQNNTLVVGYVNSDVQVWKKK</sequence>
<gene>
    <name evidence="3 4" type="primary">LOC112692694</name>
</gene>
<dbReference type="Pfam" id="PF12937">
    <property type="entry name" value="F-box-like"/>
    <property type="match status" value="1"/>
</dbReference>
<dbReference type="SMART" id="SM00320">
    <property type="entry name" value="WD40"/>
    <property type="match status" value="4"/>
</dbReference>
<dbReference type="PANTHER" id="PTHR19855">
    <property type="entry name" value="WD40 REPEAT PROTEIN 12, 37"/>
    <property type="match status" value="1"/>
</dbReference>
<name>A0A8B8GLC9_9HEMI</name>
<proteinExistence type="predicted"/>
<dbReference type="InterPro" id="IPR036322">
    <property type="entry name" value="WD40_repeat_dom_sf"/>
</dbReference>
<feature type="domain" description="F-box" evidence="1">
    <location>
        <begin position="11"/>
        <end position="58"/>
    </location>
</feature>
<dbReference type="InterPro" id="IPR015943">
    <property type="entry name" value="WD40/YVTN_repeat-like_dom_sf"/>
</dbReference>
<dbReference type="GeneID" id="112692694"/>
<dbReference type="SUPFAM" id="SSF81383">
    <property type="entry name" value="F-box domain"/>
    <property type="match status" value="1"/>
</dbReference>
<dbReference type="Proteomes" id="UP000694846">
    <property type="component" value="Unplaced"/>
</dbReference>
<dbReference type="InterPro" id="IPR036047">
    <property type="entry name" value="F-box-like_dom_sf"/>
</dbReference>
<dbReference type="SUPFAM" id="SSF50978">
    <property type="entry name" value="WD40 repeat-like"/>
    <property type="match status" value="1"/>
</dbReference>
<keyword evidence="2" id="KW-1185">Reference proteome</keyword>
<dbReference type="RefSeq" id="XP_025423222.1">
    <property type="nucleotide sequence ID" value="XM_025567437.1"/>
</dbReference>
<dbReference type="Gene3D" id="1.20.1280.50">
    <property type="match status" value="1"/>
</dbReference>
<evidence type="ECO:0000313" key="3">
    <source>
        <dbReference type="RefSeq" id="XP_025423222.1"/>
    </source>
</evidence>
<dbReference type="Gene3D" id="2.130.10.10">
    <property type="entry name" value="YVTN repeat-like/Quinoprotein amine dehydrogenase"/>
    <property type="match status" value="1"/>
</dbReference>
<dbReference type="AlphaFoldDB" id="A0A8B8GLC9"/>
<dbReference type="RefSeq" id="XP_025423223.1">
    <property type="nucleotide sequence ID" value="XM_025567438.1"/>
</dbReference>
<protein>
    <submittedName>
        <fullName evidence="3">F-box/WD repeat-containing protein 9-like isoform X1</fullName>
    </submittedName>
    <submittedName>
        <fullName evidence="4">F-box/WD repeat-containing protein 9-like isoform X2</fullName>
    </submittedName>
</protein>
<dbReference type="InterPro" id="IPR001810">
    <property type="entry name" value="F-box_dom"/>
</dbReference>
<dbReference type="OrthoDB" id="2305498at2759"/>
<evidence type="ECO:0000313" key="2">
    <source>
        <dbReference type="Proteomes" id="UP000694846"/>
    </source>
</evidence>
<dbReference type="SMART" id="SM00256">
    <property type="entry name" value="FBOX"/>
    <property type="match status" value="1"/>
</dbReference>
<dbReference type="InterPro" id="IPR001680">
    <property type="entry name" value="WD40_rpt"/>
</dbReference>
<dbReference type="PANTHER" id="PTHR19855:SF34">
    <property type="entry name" value="F-BOX_WD REPEAT-CONTAINING PROTEIN 9"/>
    <property type="match status" value="1"/>
</dbReference>
<organism evidence="2 3">
    <name type="scientific">Sipha flava</name>
    <name type="common">yellow sugarcane aphid</name>
    <dbReference type="NCBI Taxonomy" id="143950"/>
    <lineage>
        <taxon>Eukaryota</taxon>
        <taxon>Metazoa</taxon>
        <taxon>Ecdysozoa</taxon>
        <taxon>Arthropoda</taxon>
        <taxon>Hexapoda</taxon>
        <taxon>Insecta</taxon>
        <taxon>Pterygota</taxon>
        <taxon>Neoptera</taxon>
        <taxon>Paraneoptera</taxon>
        <taxon>Hemiptera</taxon>
        <taxon>Sternorrhyncha</taxon>
        <taxon>Aphidomorpha</taxon>
        <taxon>Aphidoidea</taxon>
        <taxon>Aphididae</taxon>
        <taxon>Sipha</taxon>
    </lineage>
</organism>